<reference evidence="2" key="1">
    <citation type="submission" date="2022-01" db="EMBL/GenBank/DDBJ databases">
        <authorList>
            <person name="Karlyshev A.V."/>
            <person name="Jaspars M."/>
        </authorList>
    </citation>
    <scope>NUCLEOTIDE SEQUENCE</scope>
    <source>
        <strain evidence="2">AGSA3-2</strain>
    </source>
</reference>
<evidence type="ECO:0000313" key="2">
    <source>
        <dbReference type="EMBL" id="MCE7507624.1"/>
    </source>
</evidence>
<name>A0A9Q3W257_9GAMM</name>
<protein>
    <submittedName>
        <fullName evidence="2">MBL fold metallo-hydrolase</fullName>
    </submittedName>
</protein>
<dbReference type="InterPro" id="IPR036866">
    <property type="entry name" value="RibonucZ/Hydroxyglut_hydro"/>
</dbReference>
<dbReference type="InterPro" id="IPR036388">
    <property type="entry name" value="WH-like_DNA-bd_sf"/>
</dbReference>
<dbReference type="SMART" id="SM00849">
    <property type="entry name" value="Lactamase_B"/>
    <property type="match status" value="1"/>
</dbReference>
<dbReference type="AlphaFoldDB" id="A0A9Q3W257"/>
<dbReference type="SUPFAM" id="SSF56281">
    <property type="entry name" value="Metallo-hydrolase/oxidoreductase"/>
    <property type="match status" value="1"/>
</dbReference>
<dbReference type="RefSeq" id="WP_026948917.1">
    <property type="nucleotide sequence ID" value="NZ_CP102389.1"/>
</dbReference>
<dbReference type="Pfam" id="PF21221">
    <property type="entry name" value="B_lactamase-like_C"/>
    <property type="match status" value="1"/>
</dbReference>
<organism evidence="2 3">
    <name type="scientific">Alloalcanivorax xenomutans</name>
    <dbReference type="NCBI Taxonomy" id="1094342"/>
    <lineage>
        <taxon>Bacteria</taxon>
        <taxon>Pseudomonadati</taxon>
        <taxon>Pseudomonadota</taxon>
        <taxon>Gammaproteobacteria</taxon>
        <taxon>Oceanospirillales</taxon>
        <taxon>Alcanivoracaceae</taxon>
        <taxon>Alloalcanivorax</taxon>
    </lineage>
</organism>
<dbReference type="Pfam" id="PF00753">
    <property type="entry name" value="Lactamase_B"/>
    <property type="match status" value="1"/>
</dbReference>
<dbReference type="PANTHER" id="PTHR23131">
    <property type="entry name" value="ENDORIBONUCLEASE LACTB2"/>
    <property type="match status" value="1"/>
</dbReference>
<dbReference type="EMBL" id="JAJVKT010000003">
    <property type="protein sequence ID" value="MCE7507624.1"/>
    <property type="molecule type" value="Genomic_DNA"/>
</dbReference>
<keyword evidence="3" id="KW-1185">Reference proteome</keyword>
<sequence length="340" mass="38243">MSELQYPFSQPPRPGERLEVAPGVYWLYFPMPLALDHINLWLLEDGDGWTLVDTGFGTRHTQKIWAQAFDNALEGRPIRRIIVTHYHPDHVGQAGWLAQRFNAPVRMTRGEWELLNHLHSAEDDTVRRDVRRFMGLHGLHGEPLDALSGRGNGFRKVVPIMPPTPEFIAAGDAIQINGQTWRVHIGRGHAPEHACLFREHDHVLISGDQVLPRISSNLTVHARDPDDDPVSAFVDSLTAIKNALPEDSLVLPAHGLAFHGLHARIDALVKHHDEQLSVAEEACEKAPLTAYDLLPLLFNRKLDNNQMMFAMGESIAHLNCLHAHGRATRADRQGRRYYAA</sequence>
<dbReference type="InterPro" id="IPR050662">
    <property type="entry name" value="Sec-metab_biosynth-thioest"/>
</dbReference>
<evidence type="ECO:0000259" key="1">
    <source>
        <dbReference type="SMART" id="SM00849"/>
    </source>
</evidence>
<accession>A0A9Q3W257</accession>
<dbReference type="InterPro" id="IPR048933">
    <property type="entry name" value="B_lactamase-like_C"/>
</dbReference>
<proteinExistence type="predicted"/>
<dbReference type="InterPro" id="IPR001279">
    <property type="entry name" value="Metallo-B-lactamas"/>
</dbReference>
<dbReference type="PANTHER" id="PTHR23131:SF4">
    <property type="entry name" value="METALLO-BETA-LACTAMASE SUPERFAMILY POTEIN"/>
    <property type="match status" value="1"/>
</dbReference>
<dbReference type="Gene3D" id="3.60.15.10">
    <property type="entry name" value="Ribonuclease Z/Hydroxyacylglutathione hydrolase-like"/>
    <property type="match status" value="1"/>
</dbReference>
<dbReference type="Proteomes" id="UP001107961">
    <property type="component" value="Unassembled WGS sequence"/>
</dbReference>
<comment type="caution">
    <text evidence="2">The sequence shown here is derived from an EMBL/GenBank/DDBJ whole genome shotgun (WGS) entry which is preliminary data.</text>
</comment>
<dbReference type="Gene3D" id="1.10.10.10">
    <property type="entry name" value="Winged helix-like DNA-binding domain superfamily/Winged helix DNA-binding domain"/>
    <property type="match status" value="1"/>
</dbReference>
<evidence type="ECO:0000313" key="3">
    <source>
        <dbReference type="Proteomes" id="UP001107961"/>
    </source>
</evidence>
<dbReference type="GeneID" id="94686344"/>
<feature type="domain" description="Metallo-beta-lactamase" evidence="1">
    <location>
        <begin position="37"/>
        <end position="254"/>
    </location>
</feature>
<gene>
    <name evidence="2" type="ORF">LZG35_03160</name>
</gene>